<dbReference type="PRINTS" id="PR00095">
    <property type="entry name" value="ANTSNTHASEI"/>
</dbReference>
<dbReference type="GO" id="GO:0000162">
    <property type="term" value="P:L-tryptophan biosynthetic process"/>
    <property type="evidence" value="ECO:0007669"/>
    <property type="project" value="TreeGrafter"/>
</dbReference>
<gene>
    <name evidence="3" type="ORF">CSQ87_02710</name>
</gene>
<reference evidence="3 4" key="1">
    <citation type="submission" date="2017-10" db="EMBL/GenBank/DDBJ databases">
        <title>Draft genome sequences of strains TRE 1, TRE 9, TRE H and TRI 7, isolated from tamarins, belonging to four potential novel Bifidobacterium species.</title>
        <authorList>
            <person name="Mattarelli P."/>
            <person name="Modesto M."/>
            <person name="Puglisi E."/>
            <person name="Morelli L."/>
            <person name="Spezio C."/>
            <person name="Bonetti A."/>
            <person name="Sandri C."/>
        </authorList>
    </citation>
    <scope>NUCLEOTIDE SEQUENCE [LARGE SCALE GENOMIC DNA]</scope>
    <source>
        <strain evidence="4">TRI7</strain>
    </source>
</reference>
<organism evidence="3 4">
    <name type="scientific">Bifidobacterium simiarum</name>
    <dbReference type="NCBI Taxonomy" id="2045441"/>
    <lineage>
        <taxon>Bacteria</taxon>
        <taxon>Bacillati</taxon>
        <taxon>Actinomycetota</taxon>
        <taxon>Actinomycetes</taxon>
        <taxon>Bifidobacteriales</taxon>
        <taxon>Bifidobacteriaceae</taxon>
        <taxon>Bifidobacterium</taxon>
    </lineage>
</organism>
<dbReference type="SUPFAM" id="SSF56322">
    <property type="entry name" value="ADC synthase"/>
    <property type="match status" value="2"/>
</dbReference>
<comment type="caution">
    <text evidence="3">The sequence shown here is derived from an EMBL/GenBank/DDBJ whole genome shotgun (WGS) entry which is preliminary data.</text>
</comment>
<feature type="region of interest" description="Disordered" evidence="1">
    <location>
        <begin position="80"/>
        <end position="99"/>
    </location>
</feature>
<evidence type="ECO:0000313" key="4">
    <source>
        <dbReference type="Proteomes" id="UP000231451"/>
    </source>
</evidence>
<dbReference type="InterPro" id="IPR015890">
    <property type="entry name" value="Chorismate_C"/>
</dbReference>
<feature type="domain" description="Chorismate-utilising enzyme C-terminal" evidence="2">
    <location>
        <begin position="114"/>
        <end position="361"/>
    </location>
</feature>
<evidence type="ECO:0000256" key="1">
    <source>
        <dbReference type="SAM" id="MobiDB-lite"/>
    </source>
</evidence>
<evidence type="ECO:0000259" key="2">
    <source>
        <dbReference type="Pfam" id="PF00425"/>
    </source>
</evidence>
<dbReference type="Proteomes" id="UP000231451">
    <property type="component" value="Unassembled WGS sequence"/>
</dbReference>
<dbReference type="EMBL" id="PEBK01000002">
    <property type="protein sequence ID" value="PJM75803.1"/>
    <property type="molecule type" value="Genomic_DNA"/>
</dbReference>
<dbReference type="Gene3D" id="3.60.120.10">
    <property type="entry name" value="Anthranilate synthase"/>
    <property type="match status" value="1"/>
</dbReference>
<dbReference type="InterPro" id="IPR019999">
    <property type="entry name" value="Anth_synth_I-like"/>
</dbReference>
<proteinExistence type="predicted"/>
<dbReference type="InterPro" id="IPR005801">
    <property type="entry name" value="ADC_synthase"/>
</dbReference>
<dbReference type="AlphaFoldDB" id="A0A2M9HG94"/>
<evidence type="ECO:0000313" key="3">
    <source>
        <dbReference type="EMBL" id="PJM75803.1"/>
    </source>
</evidence>
<name>A0A2M9HG94_9BIFI</name>
<dbReference type="PANTHER" id="PTHR11236">
    <property type="entry name" value="AMINOBENZOATE/ANTHRANILATE SYNTHASE"/>
    <property type="match status" value="1"/>
</dbReference>
<dbReference type="Pfam" id="PF00425">
    <property type="entry name" value="Chorismate_bind"/>
    <property type="match status" value="1"/>
</dbReference>
<keyword evidence="4" id="KW-1185">Reference proteome</keyword>
<dbReference type="PANTHER" id="PTHR11236:SF9">
    <property type="entry name" value="ANTHRANILATE SYNTHASE COMPONENT 1"/>
    <property type="match status" value="1"/>
</dbReference>
<protein>
    <recommendedName>
        <fullName evidence="2">Chorismate-utilising enzyme C-terminal domain-containing protein</fullName>
    </recommendedName>
</protein>
<accession>A0A2M9HG94</accession>
<sequence length="505" mass="54679">MGMRAYRVTADPPDHATAIGYLGYDDGVSRWAWFDLWLVEDHRDRTVHAVAMGRLTDADAQIKELNAAWSEALEAGAHDYDVPAEDPVGGMRNDPRESRSDPICEIEVHADQSRDGYIEAVEHMQRHMRDGDIYVANMSMRFFVRSPRSPIDVFRRLYADSPSPYAAYLDFGGNEDNGDNSGDDRGTGCLRTDRLGTAAMDSGDPETKARRVIVSSSPERFFSIWDGTVTTEPIKGTRPRGKNPAEDAALRADLHASDKERSELLMVTDLERNDMNRICEPGSVTVPEFEVIRMFPHVFHTVSVVEGRLRPSMAVSEALRLMSPGGSITGTPKRRATEIIAECERSPRGVYTGSLGYVGTDPDEWLRGGAAGQLAGDGSDDCAGHGSGRETDIRPSHTVMHSVMHPITRSDSAEARPVCDLSIIIRAAVCEPGTVKESGDFGRSGRFDYMVGAGGGVTLDSDPAAEYDEAVHKARAVLDALGAAAVADTLGTDADSTTVSGAGDQ</sequence>